<dbReference type="EMBL" id="GGFM01012370">
    <property type="protein sequence ID" value="MBW33121.1"/>
    <property type="molecule type" value="Transcribed_RNA"/>
</dbReference>
<evidence type="ECO:0000256" key="1">
    <source>
        <dbReference type="SAM" id="SignalP"/>
    </source>
</evidence>
<accession>A0A2M3ZX85</accession>
<keyword evidence="1" id="KW-0732">Signal</keyword>
<reference evidence="2" key="1">
    <citation type="submission" date="2018-01" db="EMBL/GenBank/DDBJ databases">
        <title>An insight into the sialome of Amazonian anophelines.</title>
        <authorList>
            <person name="Ribeiro J.M."/>
            <person name="Scarpassa V."/>
            <person name="Calvo E."/>
        </authorList>
    </citation>
    <scope>NUCLEOTIDE SEQUENCE</scope>
    <source>
        <tissue evidence="2">Salivary glands</tissue>
    </source>
</reference>
<dbReference type="AlphaFoldDB" id="A0A2M3ZX85"/>
<evidence type="ECO:0000313" key="2">
    <source>
        <dbReference type="EMBL" id="MBW33121.1"/>
    </source>
</evidence>
<organism evidence="2">
    <name type="scientific">Anopheles braziliensis</name>
    <dbReference type="NCBI Taxonomy" id="58242"/>
    <lineage>
        <taxon>Eukaryota</taxon>
        <taxon>Metazoa</taxon>
        <taxon>Ecdysozoa</taxon>
        <taxon>Arthropoda</taxon>
        <taxon>Hexapoda</taxon>
        <taxon>Insecta</taxon>
        <taxon>Pterygota</taxon>
        <taxon>Neoptera</taxon>
        <taxon>Endopterygota</taxon>
        <taxon>Diptera</taxon>
        <taxon>Nematocera</taxon>
        <taxon>Culicoidea</taxon>
        <taxon>Culicidae</taxon>
        <taxon>Anophelinae</taxon>
        <taxon>Anopheles</taxon>
    </lineage>
</organism>
<feature type="signal peptide" evidence="1">
    <location>
        <begin position="1"/>
        <end position="22"/>
    </location>
</feature>
<name>A0A2M3ZX85_9DIPT</name>
<proteinExistence type="predicted"/>
<feature type="chain" id="PRO_5014727432" evidence="1">
    <location>
        <begin position="23"/>
        <end position="76"/>
    </location>
</feature>
<protein>
    <submittedName>
        <fullName evidence="2">Putative secreted peptide</fullName>
    </submittedName>
</protein>
<sequence length="76" mass="8353">MAILKGGVCMCVCDLLLLSAASFHRFSISFTLGSDRDRMKNAACLHGEGDATVWPVLVPECWRYVGSIPNASYPFR</sequence>